<dbReference type="InterPro" id="IPR008920">
    <property type="entry name" value="TF_FadR/GntR_C"/>
</dbReference>
<dbReference type="PROSITE" id="PS50949">
    <property type="entry name" value="HTH_GNTR"/>
    <property type="match status" value="1"/>
</dbReference>
<dbReference type="Gene3D" id="1.20.120.530">
    <property type="entry name" value="GntR ligand-binding domain-like"/>
    <property type="match status" value="1"/>
</dbReference>
<name>A0ABP4I6Z9_9PSEU</name>
<evidence type="ECO:0000313" key="5">
    <source>
        <dbReference type="EMBL" id="GAA1379641.1"/>
    </source>
</evidence>
<comment type="caution">
    <text evidence="5">The sequence shown here is derived from an EMBL/GenBank/DDBJ whole genome shotgun (WGS) entry which is preliminary data.</text>
</comment>
<dbReference type="InterPro" id="IPR000524">
    <property type="entry name" value="Tscrpt_reg_HTH_GntR"/>
</dbReference>
<reference evidence="6" key="1">
    <citation type="journal article" date="2019" name="Int. J. Syst. Evol. Microbiol.">
        <title>The Global Catalogue of Microorganisms (GCM) 10K type strain sequencing project: providing services to taxonomists for standard genome sequencing and annotation.</title>
        <authorList>
            <consortium name="The Broad Institute Genomics Platform"/>
            <consortium name="The Broad Institute Genome Sequencing Center for Infectious Disease"/>
            <person name="Wu L."/>
            <person name="Ma J."/>
        </authorList>
    </citation>
    <scope>NUCLEOTIDE SEQUENCE [LARGE SCALE GENOMIC DNA]</scope>
    <source>
        <strain evidence="6">JCM 11896</strain>
    </source>
</reference>
<dbReference type="SUPFAM" id="SSF46785">
    <property type="entry name" value="Winged helix' DNA-binding domain"/>
    <property type="match status" value="1"/>
</dbReference>
<accession>A0ABP4I6Z9</accession>
<evidence type="ECO:0000256" key="2">
    <source>
        <dbReference type="ARBA" id="ARBA00023125"/>
    </source>
</evidence>
<keyword evidence="3" id="KW-0804">Transcription</keyword>
<dbReference type="PANTHER" id="PTHR43537:SF50">
    <property type="entry name" value="TRANSCRIPTIONAL REGULATORY PROTEIN"/>
    <property type="match status" value="1"/>
</dbReference>
<feature type="domain" description="HTH gntR-type" evidence="4">
    <location>
        <begin position="13"/>
        <end position="80"/>
    </location>
</feature>
<dbReference type="EMBL" id="BAAAJK010000001">
    <property type="protein sequence ID" value="GAA1379641.1"/>
    <property type="molecule type" value="Genomic_DNA"/>
</dbReference>
<protein>
    <submittedName>
        <fullName evidence="5">GntR family transcriptional regulator</fullName>
    </submittedName>
</protein>
<keyword evidence="1" id="KW-0805">Transcription regulation</keyword>
<dbReference type="InterPro" id="IPR011711">
    <property type="entry name" value="GntR_C"/>
</dbReference>
<dbReference type="Proteomes" id="UP001501414">
    <property type="component" value="Unassembled WGS sequence"/>
</dbReference>
<dbReference type="InterPro" id="IPR036388">
    <property type="entry name" value="WH-like_DNA-bd_sf"/>
</dbReference>
<keyword evidence="2" id="KW-0238">DNA-binding</keyword>
<gene>
    <name evidence="5" type="ORF">GCM10009613_02580</name>
</gene>
<dbReference type="PANTHER" id="PTHR43537">
    <property type="entry name" value="TRANSCRIPTIONAL REGULATOR, GNTR FAMILY"/>
    <property type="match status" value="1"/>
</dbReference>
<dbReference type="Pfam" id="PF00392">
    <property type="entry name" value="GntR"/>
    <property type="match status" value="1"/>
</dbReference>
<evidence type="ECO:0000256" key="3">
    <source>
        <dbReference type="ARBA" id="ARBA00023163"/>
    </source>
</evidence>
<dbReference type="SMART" id="SM00895">
    <property type="entry name" value="FCD"/>
    <property type="match status" value="1"/>
</dbReference>
<organism evidence="5 6">
    <name type="scientific">Pseudonocardia kongjuensis</name>
    <dbReference type="NCBI Taxonomy" id="102227"/>
    <lineage>
        <taxon>Bacteria</taxon>
        <taxon>Bacillati</taxon>
        <taxon>Actinomycetota</taxon>
        <taxon>Actinomycetes</taxon>
        <taxon>Pseudonocardiales</taxon>
        <taxon>Pseudonocardiaceae</taxon>
        <taxon>Pseudonocardia</taxon>
    </lineage>
</organism>
<dbReference type="SMART" id="SM00345">
    <property type="entry name" value="HTH_GNTR"/>
    <property type="match status" value="1"/>
</dbReference>
<sequence length="234" mass="25224">MTSTLLTDDGSGVSLGDRVAEVLQSRIIAGEIPIGAWLRHSALADEFAISRTPVREALRILAERDVVTIVPNRGARVNGQSPSDIRLIGEVRGELEGLAAELASGRIDDRRSERLAGAWDHFRQVRDGKVEGDVAAVWARSNEQFHSVIIEAAGNRYLTLSIGELRRRLPHNISFGAYAGNSRLLNRNLEEHERIAAAVLSGDGAAARELMTAHIHTSIDAVAGWLERSGGGGA</sequence>
<evidence type="ECO:0000313" key="6">
    <source>
        <dbReference type="Proteomes" id="UP001501414"/>
    </source>
</evidence>
<evidence type="ECO:0000259" key="4">
    <source>
        <dbReference type="PROSITE" id="PS50949"/>
    </source>
</evidence>
<dbReference type="InterPro" id="IPR036390">
    <property type="entry name" value="WH_DNA-bd_sf"/>
</dbReference>
<dbReference type="SUPFAM" id="SSF48008">
    <property type="entry name" value="GntR ligand-binding domain-like"/>
    <property type="match status" value="1"/>
</dbReference>
<evidence type="ECO:0000256" key="1">
    <source>
        <dbReference type="ARBA" id="ARBA00023015"/>
    </source>
</evidence>
<dbReference type="RefSeq" id="WP_344017658.1">
    <property type="nucleotide sequence ID" value="NZ_BAAAJK010000001.1"/>
</dbReference>
<dbReference type="Pfam" id="PF07729">
    <property type="entry name" value="FCD"/>
    <property type="match status" value="1"/>
</dbReference>
<proteinExistence type="predicted"/>
<dbReference type="Gene3D" id="1.10.10.10">
    <property type="entry name" value="Winged helix-like DNA-binding domain superfamily/Winged helix DNA-binding domain"/>
    <property type="match status" value="1"/>
</dbReference>
<keyword evidence="6" id="KW-1185">Reference proteome</keyword>